<evidence type="ECO:0000259" key="10">
    <source>
        <dbReference type="PROSITE" id="PS51021"/>
    </source>
</evidence>
<keyword evidence="12" id="KW-1185">Reference proteome</keyword>
<gene>
    <name evidence="11" type="primary">BIN1_0</name>
    <name evidence="11" type="ORF">FJT64_013703</name>
</gene>
<evidence type="ECO:0000256" key="1">
    <source>
        <dbReference type="ARBA" id="ARBA00004308"/>
    </source>
</evidence>
<evidence type="ECO:0000313" key="11">
    <source>
        <dbReference type="EMBL" id="KAF0287870.1"/>
    </source>
</evidence>
<dbReference type="EMBL" id="VIIS01002159">
    <property type="protein sequence ID" value="KAF0287870.1"/>
    <property type="molecule type" value="Genomic_DNA"/>
</dbReference>
<keyword evidence="5" id="KW-0175">Coiled coil</keyword>
<keyword evidence="6" id="KW-0472">Membrane</keyword>
<dbReference type="GO" id="GO:0005737">
    <property type="term" value="C:cytoplasm"/>
    <property type="evidence" value="ECO:0007669"/>
    <property type="project" value="UniProtKB-SubCell"/>
</dbReference>
<evidence type="ECO:0000256" key="2">
    <source>
        <dbReference type="ARBA" id="ARBA00004496"/>
    </source>
</evidence>
<evidence type="ECO:0000313" key="12">
    <source>
        <dbReference type="Proteomes" id="UP000440578"/>
    </source>
</evidence>
<dbReference type="InterPro" id="IPR003005">
    <property type="entry name" value="Amphiphysin"/>
</dbReference>
<dbReference type="Pfam" id="PF03114">
    <property type="entry name" value="BAR"/>
    <property type="match status" value="1"/>
</dbReference>
<dbReference type="PROSITE" id="PS51021">
    <property type="entry name" value="BAR"/>
    <property type="match status" value="1"/>
</dbReference>
<dbReference type="GO" id="GO:0005543">
    <property type="term" value="F:phospholipid binding"/>
    <property type="evidence" value="ECO:0007669"/>
    <property type="project" value="TreeGrafter"/>
</dbReference>
<feature type="region of interest" description="Disordered" evidence="8">
    <location>
        <begin position="226"/>
        <end position="279"/>
    </location>
</feature>
<evidence type="ECO:0000259" key="9">
    <source>
        <dbReference type="PROSITE" id="PS50002"/>
    </source>
</evidence>
<dbReference type="Proteomes" id="UP000440578">
    <property type="component" value="Unassembled WGS sequence"/>
</dbReference>
<dbReference type="AlphaFoldDB" id="A0A6A4V9K7"/>
<feature type="compositionally biased region" description="Low complexity" evidence="8">
    <location>
        <begin position="496"/>
        <end position="513"/>
    </location>
</feature>
<evidence type="ECO:0000256" key="6">
    <source>
        <dbReference type="ARBA" id="ARBA00023136"/>
    </source>
</evidence>
<dbReference type="GO" id="GO:0005886">
    <property type="term" value="C:plasma membrane"/>
    <property type="evidence" value="ECO:0007669"/>
    <property type="project" value="TreeGrafter"/>
</dbReference>
<evidence type="ECO:0000256" key="4">
    <source>
        <dbReference type="ARBA" id="ARBA00022490"/>
    </source>
</evidence>
<dbReference type="PROSITE" id="PS50002">
    <property type="entry name" value="SH3"/>
    <property type="match status" value="1"/>
</dbReference>
<dbReference type="PANTHER" id="PTHR46514">
    <property type="entry name" value="AMPHIPHYSIN"/>
    <property type="match status" value="1"/>
</dbReference>
<dbReference type="InterPro" id="IPR027267">
    <property type="entry name" value="AH/BAR_dom_sf"/>
</dbReference>
<dbReference type="Pfam" id="PF14604">
    <property type="entry name" value="SH3_9"/>
    <property type="match status" value="1"/>
</dbReference>
<dbReference type="PANTHER" id="PTHR46514:SF3">
    <property type="entry name" value="AMPHIPHYSIN"/>
    <property type="match status" value="1"/>
</dbReference>
<evidence type="ECO:0000256" key="7">
    <source>
        <dbReference type="PROSITE-ProRule" id="PRU00192"/>
    </source>
</evidence>
<feature type="domain" description="BAR" evidence="10">
    <location>
        <begin position="9"/>
        <end position="226"/>
    </location>
</feature>
<evidence type="ECO:0000256" key="3">
    <source>
        <dbReference type="ARBA" id="ARBA00022443"/>
    </source>
</evidence>
<dbReference type="FunFam" id="2.30.30.40:FF:000172">
    <property type="entry name" value="Amphiphysin, isoform B"/>
    <property type="match status" value="1"/>
</dbReference>
<reference evidence="11 12" key="1">
    <citation type="submission" date="2019-07" db="EMBL/GenBank/DDBJ databases">
        <title>Draft genome assembly of a fouling barnacle, Amphibalanus amphitrite (Darwin, 1854): The first reference genome for Thecostraca.</title>
        <authorList>
            <person name="Kim W."/>
        </authorList>
    </citation>
    <scope>NUCLEOTIDE SEQUENCE [LARGE SCALE GENOMIC DNA]</scope>
    <source>
        <strain evidence="11">SNU_AA5</strain>
        <tissue evidence="11">Soma without cirri and trophi</tissue>
    </source>
</reference>
<feature type="compositionally biased region" description="Low complexity" evidence="8">
    <location>
        <begin position="412"/>
        <end position="425"/>
    </location>
</feature>
<keyword evidence="4" id="KW-0963">Cytoplasm</keyword>
<dbReference type="SMART" id="SM00326">
    <property type="entry name" value="SH3"/>
    <property type="match status" value="1"/>
</dbReference>
<dbReference type="Gene3D" id="1.20.1270.60">
    <property type="entry name" value="Arfaptin homology (AH) domain/BAR domain"/>
    <property type="match status" value="1"/>
</dbReference>
<organism evidence="11 12">
    <name type="scientific">Amphibalanus amphitrite</name>
    <name type="common">Striped barnacle</name>
    <name type="synonym">Balanus amphitrite</name>
    <dbReference type="NCBI Taxonomy" id="1232801"/>
    <lineage>
        <taxon>Eukaryota</taxon>
        <taxon>Metazoa</taxon>
        <taxon>Ecdysozoa</taxon>
        <taxon>Arthropoda</taxon>
        <taxon>Crustacea</taxon>
        <taxon>Multicrustacea</taxon>
        <taxon>Cirripedia</taxon>
        <taxon>Thoracica</taxon>
        <taxon>Thoracicalcarea</taxon>
        <taxon>Balanomorpha</taxon>
        <taxon>Balanoidea</taxon>
        <taxon>Balanidae</taxon>
        <taxon>Amphibalaninae</taxon>
        <taxon>Amphibalanus</taxon>
    </lineage>
</organism>
<dbReference type="Gene3D" id="2.30.30.40">
    <property type="entry name" value="SH3 Domains"/>
    <property type="match status" value="1"/>
</dbReference>
<feature type="domain" description="SH3" evidence="9">
    <location>
        <begin position="580"/>
        <end position="644"/>
    </location>
</feature>
<evidence type="ECO:0000256" key="5">
    <source>
        <dbReference type="ARBA" id="ARBA00023054"/>
    </source>
</evidence>
<dbReference type="SMART" id="SM00721">
    <property type="entry name" value="BAR"/>
    <property type="match status" value="1"/>
</dbReference>
<dbReference type="PRINTS" id="PR01251">
    <property type="entry name" value="AMPHIPHYSIN"/>
</dbReference>
<feature type="compositionally biased region" description="Basic and acidic residues" evidence="8">
    <location>
        <begin position="515"/>
        <end position="539"/>
    </location>
</feature>
<dbReference type="SUPFAM" id="SSF50044">
    <property type="entry name" value="SH3-domain"/>
    <property type="match status" value="1"/>
</dbReference>
<comment type="caution">
    <text evidence="11">The sequence shown here is derived from an EMBL/GenBank/DDBJ whole genome shotgun (WGS) entry which is preliminary data.</text>
</comment>
<feature type="region of interest" description="Disordered" evidence="8">
    <location>
        <begin position="313"/>
        <end position="548"/>
    </location>
</feature>
<dbReference type="FunFam" id="1.20.1270.60:FF:000013">
    <property type="entry name" value="Amphiphysin isoform 2"/>
    <property type="match status" value="1"/>
</dbReference>
<feature type="compositionally biased region" description="Pro residues" evidence="8">
    <location>
        <begin position="362"/>
        <end position="380"/>
    </location>
</feature>
<keyword evidence="3 7" id="KW-0728">SH3 domain</keyword>
<dbReference type="OrthoDB" id="446293at2759"/>
<dbReference type="InterPro" id="IPR001452">
    <property type="entry name" value="SH3_domain"/>
</dbReference>
<dbReference type="InterPro" id="IPR004148">
    <property type="entry name" value="BAR_dom"/>
</dbReference>
<dbReference type="InterPro" id="IPR036028">
    <property type="entry name" value="SH3-like_dom_sf"/>
</dbReference>
<proteinExistence type="predicted"/>
<accession>A0A6A4V9K7</accession>
<name>A0A6A4V9K7_AMPAM</name>
<protein>
    <submittedName>
        <fullName evidence="11">Myc box-dependent-interacting protein 1</fullName>
    </submittedName>
</protein>
<evidence type="ECO:0000256" key="8">
    <source>
        <dbReference type="SAM" id="MobiDB-lite"/>
    </source>
</evidence>
<dbReference type="SUPFAM" id="SSF103657">
    <property type="entry name" value="BAR/IMD domain-like"/>
    <property type="match status" value="1"/>
</dbReference>
<comment type="subcellular location">
    <subcellularLocation>
        <location evidence="2">Cytoplasm</location>
    </subcellularLocation>
    <subcellularLocation>
        <location evidence="1">Endomembrane system</location>
    </subcellularLocation>
</comment>
<dbReference type="GO" id="GO:0012505">
    <property type="term" value="C:endomembrane system"/>
    <property type="evidence" value="ECO:0007669"/>
    <property type="project" value="UniProtKB-SubCell"/>
</dbReference>
<sequence length="644" mass="70139">MDVLARQRILQNLGKADRTTDEVFDDYVHNFGRQQGQANRLQKEMANYVRCAKAMQAANKSLMDTIYDMYEPEWSDRDRLERQARELELLWADYCHKLSDQVLEPLNTYSSQFPEVRRKVEKRGRKLVDYDSHRHNYEALQNNTKKRDQTKIAKQHEVLEEARRTFEVMNNELYDELPALYDSRIPFLVSNMQTLFMAENNFHAEAAKVSEHVQLELESVMDALQKDSNTGKYTTRRNVPKSPKSPTAPTPASPTGQDDVRLVRPGASAAGGSGGSAGIRQTLTALTKRLSVRHQERPPPRPTVARAATFHVSSPSAPHEPGAADGGDGAGPDTNPFRQPAAGASPHRQRRRHNPFLESPRPGAPTPPPPPIPSSPPPPYDSGEQILEVSPAPPPPPHAALTEAARSSEGDSPGPEQASPSPAAAEADRSSGEVAASARSSADGPALGAQTEPPPKPPRTPEAGEEPAERSAPVAEPEPSTVSGVYPSLPSVPETDASPPAARAGGSPAADADGSLDRNKSNREDPRPYEEISYKKENGDFNGDVPSGAARASLNGGAKVRPEELYDIPVGATTDNLPPGVLYRVKAAYKYQAEDADELSFEVAECIQVVEYDDQEEQEEGWLMGVKESTGQKGLFPANFTRPI</sequence>